<evidence type="ECO:0000313" key="2">
    <source>
        <dbReference type="EMBL" id="MFC3715032.1"/>
    </source>
</evidence>
<dbReference type="EMBL" id="JBHRYA010000001">
    <property type="protein sequence ID" value="MFC3715032.1"/>
    <property type="molecule type" value="Genomic_DNA"/>
</dbReference>
<reference evidence="3" key="1">
    <citation type="journal article" date="2019" name="Int. J. Syst. Evol. Microbiol.">
        <title>The Global Catalogue of Microorganisms (GCM) 10K type strain sequencing project: providing services to taxonomists for standard genome sequencing and annotation.</title>
        <authorList>
            <consortium name="The Broad Institute Genomics Platform"/>
            <consortium name="The Broad Institute Genome Sequencing Center for Infectious Disease"/>
            <person name="Wu L."/>
            <person name="Ma J."/>
        </authorList>
    </citation>
    <scope>NUCLEOTIDE SEQUENCE [LARGE SCALE GENOMIC DNA]</scope>
    <source>
        <strain evidence="3">KCTC 42441</strain>
    </source>
</reference>
<organism evidence="2 3">
    <name type="scientific">Luteimonas soli</name>
    <dbReference type="NCBI Taxonomy" id="1648966"/>
    <lineage>
        <taxon>Bacteria</taxon>
        <taxon>Pseudomonadati</taxon>
        <taxon>Pseudomonadota</taxon>
        <taxon>Gammaproteobacteria</taxon>
        <taxon>Lysobacterales</taxon>
        <taxon>Lysobacteraceae</taxon>
        <taxon>Luteimonas</taxon>
    </lineage>
</organism>
<sequence length="119" mass="12948">MNHDNRDARFDAAMRQLHESAVDRVSGRTRLQLQQLPRTAPAARPAPHRLAWPLAASFAAVLALMVGMQLWNEPVSTPAAPATVVAGTDTDADIDAVLDENPDLYLWLASNDAYALAME</sequence>
<keyword evidence="1" id="KW-1133">Transmembrane helix</keyword>
<dbReference type="Proteomes" id="UP001595705">
    <property type="component" value="Unassembled WGS sequence"/>
</dbReference>
<evidence type="ECO:0000313" key="3">
    <source>
        <dbReference type="Proteomes" id="UP001595705"/>
    </source>
</evidence>
<keyword evidence="3" id="KW-1185">Reference proteome</keyword>
<evidence type="ECO:0008006" key="4">
    <source>
        <dbReference type="Google" id="ProtNLM"/>
    </source>
</evidence>
<name>A0ABV7XFY1_9GAMM</name>
<protein>
    <recommendedName>
        <fullName evidence="4">DUF3619 family protein</fullName>
    </recommendedName>
</protein>
<keyword evidence="1" id="KW-0812">Transmembrane</keyword>
<proteinExistence type="predicted"/>
<evidence type="ECO:0000256" key="1">
    <source>
        <dbReference type="SAM" id="Phobius"/>
    </source>
</evidence>
<dbReference type="RefSeq" id="WP_386742046.1">
    <property type="nucleotide sequence ID" value="NZ_JBHRYA010000001.1"/>
</dbReference>
<comment type="caution">
    <text evidence="2">The sequence shown here is derived from an EMBL/GenBank/DDBJ whole genome shotgun (WGS) entry which is preliminary data.</text>
</comment>
<gene>
    <name evidence="2" type="ORF">ACFONC_02550</name>
</gene>
<feature type="transmembrane region" description="Helical" evidence="1">
    <location>
        <begin position="50"/>
        <end position="71"/>
    </location>
</feature>
<accession>A0ABV7XFY1</accession>
<keyword evidence="1" id="KW-0472">Membrane</keyword>